<comment type="similarity">
    <text evidence="1">Belongs to the aspartate/glutamate racemases family.</text>
</comment>
<evidence type="ECO:0000256" key="2">
    <source>
        <dbReference type="ARBA" id="ARBA00023235"/>
    </source>
</evidence>
<sequence>MKLSDQITGILGGMGPLASSEFVKTIYEQKLNDQPEQYLPNVIMHSIPTIPDRTQAIYDHSESGFFPVLNQHLNMLYKANVTKIIICCVTSHYFLPDISKVIFDKIISLLTVGCRELARIQVPALLLATKGTYLKQLFEKEAEFNDTRKYLVIPSDEDKDLIHNLIYDHLKKGTNISEVYNQVKWILDKYHVKLFIAGCTEFHLLAKYMLERGETDCFIDPLMSIAKDLIS</sequence>
<dbReference type="Pfam" id="PF01177">
    <property type="entry name" value="Asp_Glu_race"/>
    <property type="match status" value="1"/>
</dbReference>
<protein>
    <submittedName>
        <fullName evidence="3">Amino acid racemase</fullName>
    </submittedName>
</protein>
<dbReference type="GO" id="GO:0047661">
    <property type="term" value="F:amino-acid racemase activity"/>
    <property type="evidence" value="ECO:0007669"/>
    <property type="project" value="InterPro"/>
</dbReference>
<dbReference type="PANTHER" id="PTHR21198">
    <property type="entry name" value="GLUTAMATE RACEMASE"/>
    <property type="match status" value="1"/>
</dbReference>
<reference evidence="4" key="1">
    <citation type="submission" date="2012-11" db="EMBL/GenBank/DDBJ databases">
        <authorList>
            <person name="Lucero-Rivera Y.E."/>
            <person name="Tovar-Ramirez D."/>
        </authorList>
    </citation>
    <scope>NUCLEOTIDE SEQUENCE [LARGE SCALE GENOMIC DNA]</scope>
    <source>
        <strain evidence="4">Araruama</strain>
    </source>
</reference>
<dbReference type="PANTHER" id="PTHR21198:SF7">
    <property type="entry name" value="ASPARTATE-GLUTAMATE RACEMASE FAMILY"/>
    <property type="match status" value="1"/>
</dbReference>
<dbReference type="Gene3D" id="3.40.50.1860">
    <property type="match status" value="2"/>
</dbReference>
<name>A0A1V1PFH7_9BACT</name>
<keyword evidence="2" id="KW-0413">Isomerase</keyword>
<dbReference type="NCBIfam" id="TIGR00035">
    <property type="entry name" value="asp_race"/>
    <property type="match status" value="1"/>
</dbReference>
<organism evidence="3 4">
    <name type="scientific">Candidatus Magnetoglobus multicellularis str. Araruama</name>
    <dbReference type="NCBI Taxonomy" id="890399"/>
    <lineage>
        <taxon>Bacteria</taxon>
        <taxon>Pseudomonadati</taxon>
        <taxon>Thermodesulfobacteriota</taxon>
        <taxon>Desulfobacteria</taxon>
        <taxon>Desulfobacterales</taxon>
        <taxon>Desulfobacteraceae</taxon>
        <taxon>Candidatus Magnetoglobus</taxon>
    </lineage>
</organism>
<dbReference type="Proteomes" id="UP000189670">
    <property type="component" value="Unassembled WGS sequence"/>
</dbReference>
<comment type="caution">
    <text evidence="3">The sequence shown here is derived from an EMBL/GenBank/DDBJ whole genome shotgun (WGS) entry which is preliminary data.</text>
</comment>
<dbReference type="AlphaFoldDB" id="A0A1V1PFH7"/>
<evidence type="ECO:0000256" key="1">
    <source>
        <dbReference type="ARBA" id="ARBA00007847"/>
    </source>
</evidence>
<dbReference type="SUPFAM" id="SSF53681">
    <property type="entry name" value="Aspartate/glutamate racemase"/>
    <property type="match status" value="2"/>
</dbReference>
<dbReference type="InterPro" id="IPR001920">
    <property type="entry name" value="Asp/Glu_race"/>
</dbReference>
<dbReference type="InterPro" id="IPR015942">
    <property type="entry name" value="Asp/Glu/hydantoin_racemase"/>
</dbReference>
<proteinExistence type="inferred from homology"/>
<evidence type="ECO:0000313" key="4">
    <source>
        <dbReference type="Proteomes" id="UP000189670"/>
    </source>
</evidence>
<evidence type="ECO:0000313" key="3">
    <source>
        <dbReference type="EMBL" id="ETR73526.1"/>
    </source>
</evidence>
<dbReference type="EMBL" id="ATBP01000054">
    <property type="protein sequence ID" value="ETR73526.1"/>
    <property type="molecule type" value="Genomic_DNA"/>
</dbReference>
<dbReference type="InterPro" id="IPR004380">
    <property type="entry name" value="Asp_race"/>
</dbReference>
<gene>
    <name evidence="3" type="primary">mcyF</name>
    <name evidence="3" type="ORF">OMM_00889</name>
</gene>
<accession>A0A1V1PFH7</accession>